<evidence type="ECO:0000256" key="2">
    <source>
        <dbReference type="ARBA" id="ARBA00022452"/>
    </source>
</evidence>
<dbReference type="InterPro" id="IPR057556">
    <property type="entry name" value="TPR_Slam"/>
</dbReference>
<keyword evidence="3" id="KW-0812">Transmembrane</keyword>
<dbReference type="PROSITE" id="PS50005">
    <property type="entry name" value="TPR"/>
    <property type="match status" value="1"/>
</dbReference>
<evidence type="ECO:0000313" key="14">
    <source>
        <dbReference type="Proteomes" id="UP000255417"/>
    </source>
</evidence>
<organism evidence="13 14">
    <name type="scientific">Phocoenobacter uteri</name>
    <dbReference type="NCBI Taxonomy" id="146806"/>
    <lineage>
        <taxon>Bacteria</taxon>
        <taxon>Pseudomonadati</taxon>
        <taxon>Pseudomonadota</taxon>
        <taxon>Gammaproteobacteria</taxon>
        <taxon>Pasteurellales</taxon>
        <taxon>Pasteurellaceae</taxon>
        <taxon>Phocoenobacter</taxon>
    </lineage>
</organism>
<keyword evidence="14" id="KW-1185">Reference proteome</keyword>
<dbReference type="Gene3D" id="1.25.40.10">
    <property type="entry name" value="Tetratricopeptide repeat domain"/>
    <property type="match status" value="1"/>
</dbReference>
<dbReference type="InterPro" id="IPR019734">
    <property type="entry name" value="TPR_rpt"/>
</dbReference>
<feature type="repeat" description="TPR" evidence="8">
    <location>
        <begin position="110"/>
        <end position="143"/>
    </location>
</feature>
<evidence type="ECO:0000313" key="13">
    <source>
        <dbReference type="EMBL" id="SUB76448.1"/>
    </source>
</evidence>
<protein>
    <submittedName>
        <fullName evidence="13">TPR repeat-containing protein NMB0313</fullName>
    </submittedName>
</protein>
<evidence type="ECO:0000256" key="8">
    <source>
        <dbReference type="PROSITE-ProRule" id="PRU00339"/>
    </source>
</evidence>
<feature type="domain" description="Surface lipoprotein assembly modifier C-terminal" evidence="10">
    <location>
        <begin position="196"/>
        <end position="478"/>
    </location>
</feature>
<dbReference type="InterPro" id="IPR011990">
    <property type="entry name" value="TPR-like_helical_dom_sf"/>
</dbReference>
<keyword evidence="4 9" id="KW-0732">Signal</keyword>
<evidence type="ECO:0000259" key="10">
    <source>
        <dbReference type="Pfam" id="PF04575"/>
    </source>
</evidence>
<proteinExistence type="inferred from homology"/>
<evidence type="ECO:0000259" key="11">
    <source>
        <dbReference type="Pfam" id="PF24575"/>
    </source>
</evidence>
<dbReference type="AlphaFoldDB" id="A0A379DEN7"/>
<evidence type="ECO:0000313" key="12">
    <source>
        <dbReference type="EMBL" id="SUB58941.1"/>
    </source>
</evidence>
<feature type="chain" id="PRO_5036071506" evidence="9">
    <location>
        <begin position="21"/>
        <end position="478"/>
    </location>
</feature>
<keyword evidence="5" id="KW-0472">Membrane</keyword>
<accession>A0A379DEN7</accession>
<evidence type="ECO:0000256" key="3">
    <source>
        <dbReference type="ARBA" id="ARBA00022692"/>
    </source>
</evidence>
<dbReference type="InterPro" id="IPR007655">
    <property type="entry name" value="Slam_C"/>
</dbReference>
<feature type="signal peptide" evidence="9">
    <location>
        <begin position="1"/>
        <end position="20"/>
    </location>
</feature>
<dbReference type="EMBL" id="UGTA01000003">
    <property type="protein sequence ID" value="SUB76448.1"/>
    <property type="molecule type" value="Genomic_DNA"/>
</dbReference>
<comment type="similarity">
    <text evidence="7">Belongs to the Slam family.</text>
</comment>
<sequence>MKKQLLSILTITAISSAVIAKDYTPQDYKSETNPDFQAIDKIEKFAKTDKKVTASISQKKSNAVRVDEQNLLANPPLLKRAMQSVVLTKQVEGIEIVLPIYQKLPDADPLLITYAKGLLAHSKGQFDTAINYYREIIAHNPEMSVVRLDLATALYANHQRVAARDQFNKLQSEPLPPSVAEQVKQTILHIDREQDWQWNANFYFRNERNINNAPKEREVKYGDGKVTTPKAEKAQGFHFDIGVSKRFNLKGNFYGNLQADLSSDLFWNNHQYDDVSAQLGVGLGYQTARFVAEVQPFVKKRFYGTDPYSVSYGASGFESYQFTPRFKLSNNWSWEYEKFDTRKHLNGQRHFIGLSAFFMRNSQQYWLAGINLYNKEARDLDDAFVRKGAYVGLGQEWQGGLSSRLILSFGKRDYKGVDLFNIKRSDKDYSAKLSLWHRNWHWLGITPRLVLSWNKTKSNHFLYNTQENKVNIEFSKSF</sequence>
<evidence type="ECO:0000256" key="1">
    <source>
        <dbReference type="ARBA" id="ARBA00004571"/>
    </source>
</evidence>
<evidence type="ECO:0000256" key="6">
    <source>
        <dbReference type="ARBA" id="ARBA00023237"/>
    </source>
</evidence>
<dbReference type="EMBL" id="UGTA01000001">
    <property type="protein sequence ID" value="SUB58941.1"/>
    <property type="molecule type" value="Genomic_DNA"/>
</dbReference>
<gene>
    <name evidence="12" type="ORF">NCTC12872_00910</name>
    <name evidence="13" type="ORF">NCTC12872_02079</name>
</gene>
<keyword evidence="6" id="KW-0998">Cell outer membrane</keyword>
<keyword evidence="8" id="KW-0802">TPR repeat</keyword>
<evidence type="ECO:0000256" key="4">
    <source>
        <dbReference type="ARBA" id="ARBA00022729"/>
    </source>
</evidence>
<dbReference type="OrthoDB" id="8606547at2"/>
<dbReference type="Pfam" id="PF24575">
    <property type="entry name" value="TPR_Slam"/>
    <property type="match status" value="1"/>
</dbReference>
<dbReference type="RefSeq" id="WP_115315446.1">
    <property type="nucleotide sequence ID" value="NZ_LWIF01000001.1"/>
</dbReference>
<name>A0A379DEN7_9PAST</name>
<reference evidence="13 14" key="1">
    <citation type="submission" date="2018-06" db="EMBL/GenBank/DDBJ databases">
        <authorList>
            <consortium name="Pathogen Informatics"/>
            <person name="Doyle S."/>
        </authorList>
    </citation>
    <scope>NUCLEOTIDE SEQUENCE [LARGE SCALE GENOMIC DNA]</scope>
    <source>
        <strain evidence="13 14">NCTC12872</strain>
    </source>
</reference>
<dbReference type="SUPFAM" id="SSF48452">
    <property type="entry name" value="TPR-like"/>
    <property type="match status" value="1"/>
</dbReference>
<dbReference type="Proteomes" id="UP000255417">
    <property type="component" value="Unassembled WGS sequence"/>
</dbReference>
<comment type="subcellular location">
    <subcellularLocation>
        <location evidence="1">Cell outer membrane</location>
        <topology evidence="1">Multi-pass membrane protein</topology>
    </subcellularLocation>
</comment>
<keyword evidence="2" id="KW-1134">Transmembrane beta strand</keyword>
<dbReference type="GO" id="GO:0009279">
    <property type="term" value="C:cell outer membrane"/>
    <property type="evidence" value="ECO:0007669"/>
    <property type="project" value="UniProtKB-SubCell"/>
</dbReference>
<evidence type="ECO:0000256" key="5">
    <source>
        <dbReference type="ARBA" id="ARBA00023136"/>
    </source>
</evidence>
<feature type="domain" description="Surface lipoprotein assembly modifier N-terminal TPR repeats region" evidence="11">
    <location>
        <begin position="65"/>
        <end position="167"/>
    </location>
</feature>
<dbReference type="Pfam" id="PF04575">
    <property type="entry name" value="SlipAM"/>
    <property type="match status" value="1"/>
</dbReference>
<evidence type="ECO:0000256" key="7">
    <source>
        <dbReference type="ARBA" id="ARBA00023609"/>
    </source>
</evidence>
<evidence type="ECO:0000256" key="9">
    <source>
        <dbReference type="SAM" id="SignalP"/>
    </source>
</evidence>